<evidence type="ECO:0000256" key="1">
    <source>
        <dbReference type="ARBA" id="ARBA00004141"/>
    </source>
</evidence>
<dbReference type="SUPFAM" id="SSF48652">
    <property type="entry name" value="Tetraspanin"/>
    <property type="match status" value="1"/>
</dbReference>
<sequence>MTACECLMFFVSTVYFGISAFFIYVSLWLLKTFHDINYKLDNPLTDADIILLSLSSFMLLLGIFGCFTTCYQSKSCIILFSVLTILALIVMLSGGIIGLVSSLQVRDDVNKSIYKAIDKYNDTGTHSDSALDLLQNKHQCCGAVNASDWINSTYWLLEYEDKENRTETHLLPHSCCVTKSEICKLDIGNFYTKGCSDLVIQKLKNYLKYSFAFCFGLAFIQITGIVISCGWFGTSNKRDVQSYMKVNRGTYA</sequence>
<proteinExistence type="inferred from homology"/>
<dbReference type="KEGG" id="epa:110236267"/>
<dbReference type="InterPro" id="IPR000301">
    <property type="entry name" value="Tetraspanin_animals"/>
</dbReference>
<evidence type="ECO:0000256" key="5">
    <source>
        <dbReference type="ARBA" id="ARBA00023136"/>
    </source>
</evidence>
<evidence type="ECO:0000256" key="2">
    <source>
        <dbReference type="ARBA" id="ARBA00006840"/>
    </source>
</evidence>
<organism evidence="7 8">
    <name type="scientific">Exaiptasia diaphana</name>
    <name type="common">Tropical sea anemone</name>
    <name type="synonym">Aiptasia pulchella</name>
    <dbReference type="NCBI Taxonomy" id="2652724"/>
    <lineage>
        <taxon>Eukaryota</taxon>
        <taxon>Metazoa</taxon>
        <taxon>Cnidaria</taxon>
        <taxon>Anthozoa</taxon>
        <taxon>Hexacorallia</taxon>
        <taxon>Actiniaria</taxon>
        <taxon>Aiptasiidae</taxon>
        <taxon>Exaiptasia</taxon>
    </lineage>
</organism>
<name>A0A913X1I6_EXADI</name>
<dbReference type="PANTHER" id="PTHR19282:SF534">
    <property type="entry name" value="TETRASPANIN FAMILY-RELATED"/>
    <property type="match status" value="1"/>
</dbReference>
<comment type="similarity">
    <text evidence="2 6">Belongs to the tetraspanin (TM4SF) family.</text>
</comment>
<keyword evidence="4 6" id="KW-1133">Transmembrane helix</keyword>
<dbReference type="InterPro" id="IPR008952">
    <property type="entry name" value="Tetraspanin_EC2_sf"/>
</dbReference>
<dbReference type="AlphaFoldDB" id="A0A913X1I6"/>
<accession>A0A913X1I6</accession>
<dbReference type="Pfam" id="PF00335">
    <property type="entry name" value="Tetraspanin"/>
    <property type="match status" value="1"/>
</dbReference>
<feature type="transmembrane region" description="Helical" evidence="6">
    <location>
        <begin position="77"/>
        <end position="100"/>
    </location>
</feature>
<keyword evidence="5 6" id="KW-0472">Membrane</keyword>
<evidence type="ECO:0000256" key="3">
    <source>
        <dbReference type="ARBA" id="ARBA00022692"/>
    </source>
</evidence>
<dbReference type="RefSeq" id="XP_020897421.1">
    <property type="nucleotide sequence ID" value="XM_021041762.2"/>
</dbReference>
<comment type="subcellular location">
    <subcellularLocation>
        <location evidence="1 6">Membrane</location>
        <topology evidence="1 6">Multi-pass membrane protein</topology>
    </subcellularLocation>
</comment>
<evidence type="ECO:0000313" key="7">
    <source>
        <dbReference type="EnsemblMetazoa" id="XP_020897421.1"/>
    </source>
</evidence>
<protein>
    <recommendedName>
        <fullName evidence="6">Tetraspanin</fullName>
    </recommendedName>
</protein>
<keyword evidence="3 6" id="KW-0812">Transmembrane</keyword>
<dbReference type="OMA" id="WINSTYW"/>
<dbReference type="EnsemblMetazoa" id="XM_021041762.2">
    <property type="protein sequence ID" value="XP_020897421.1"/>
    <property type="gene ID" value="LOC110236267"/>
</dbReference>
<evidence type="ECO:0000256" key="6">
    <source>
        <dbReference type="RuleBase" id="RU361218"/>
    </source>
</evidence>
<keyword evidence="8" id="KW-1185">Reference proteome</keyword>
<dbReference type="PIRSF" id="PIRSF002419">
    <property type="entry name" value="Tetraspanin"/>
    <property type="match status" value="1"/>
</dbReference>
<dbReference type="PANTHER" id="PTHR19282">
    <property type="entry name" value="TETRASPANIN"/>
    <property type="match status" value="1"/>
</dbReference>
<feature type="transmembrane region" description="Helical" evidence="6">
    <location>
        <begin position="7"/>
        <end position="29"/>
    </location>
</feature>
<dbReference type="OrthoDB" id="9993879at2759"/>
<evidence type="ECO:0000256" key="4">
    <source>
        <dbReference type="ARBA" id="ARBA00022989"/>
    </source>
</evidence>
<reference evidence="7" key="1">
    <citation type="submission" date="2022-11" db="UniProtKB">
        <authorList>
            <consortium name="EnsemblMetazoa"/>
        </authorList>
    </citation>
    <scope>IDENTIFICATION</scope>
</reference>
<feature type="transmembrane region" description="Helical" evidence="6">
    <location>
        <begin position="209"/>
        <end position="234"/>
    </location>
</feature>
<feature type="transmembrane region" description="Helical" evidence="6">
    <location>
        <begin position="49"/>
        <end position="70"/>
    </location>
</feature>
<dbReference type="Proteomes" id="UP000887567">
    <property type="component" value="Unplaced"/>
</dbReference>
<dbReference type="Gene3D" id="1.10.1450.10">
    <property type="entry name" value="Tetraspanin"/>
    <property type="match status" value="1"/>
</dbReference>
<evidence type="ECO:0000313" key="8">
    <source>
        <dbReference type="Proteomes" id="UP000887567"/>
    </source>
</evidence>
<dbReference type="PRINTS" id="PR00259">
    <property type="entry name" value="TMFOUR"/>
</dbReference>
<dbReference type="GO" id="GO:0005886">
    <property type="term" value="C:plasma membrane"/>
    <property type="evidence" value="ECO:0007669"/>
    <property type="project" value="TreeGrafter"/>
</dbReference>
<dbReference type="InterPro" id="IPR018499">
    <property type="entry name" value="Tetraspanin/Peripherin"/>
</dbReference>
<dbReference type="GeneID" id="110236267"/>